<reference evidence="1" key="1">
    <citation type="submission" date="2023-11" db="EMBL/GenBank/DDBJ databases">
        <title>Genome assemblies of two species of porcelain crab, Petrolisthes cinctipes and Petrolisthes manimaculis (Anomura: Porcellanidae).</title>
        <authorList>
            <person name="Angst P."/>
        </authorList>
    </citation>
    <scope>NUCLEOTIDE SEQUENCE</scope>
    <source>
        <strain evidence="1">PB745_02</strain>
        <tissue evidence="1">Gill</tissue>
    </source>
</reference>
<evidence type="ECO:0000313" key="2">
    <source>
        <dbReference type="Proteomes" id="UP001292094"/>
    </source>
</evidence>
<proteinExistence type="predicted"/>
<organism evidence="1 2">
    <name type="scientific">Petrolisthes manimaculis</name>
    <dbReference type="NCBI Taxonomy" id="1843537"/>
    <lineage>
        <taxon>Eukaryota</taxon>
        <taxon>Metazoa</taxon>
        <taxon>Ecdysozoa</taxon>
        <taxon>Arthropoda</taxon>
        <taxon>Crustacea</taxon>
        <taxon>Multicrustacea</taxon>
        <taxon>Malacostraca</taxon>
        <taxon>Eumalacostraca</taxon>
        <taxon>Eucarida</taxon>
        <taxon>Decapoda</taxon>
        <taxon>Pleocyemata</taxon>
        <taxon>Anomura</taxon>
        <taxon>Galatheoidea</taxon>
        <taxon>Porcellanidae</taxon>
        <taxon>Petrolisthes</taxon>
    </lineage>
</organism>
<evidence type="ECO:0000313" key="1">
    <source>
        <dbReference type="EMBL" id="KAK4309976.1"/>
    </source>
</evidence>
<dbReference type="Proteomes" id="UP001292094">
    <property type="component" value="Unassembled WGS sequence"/>
</dbReference>
<protein>
    <submittedName>
        <fullName evidence="1">Uncharacterized protein</fullName>
    </submittedName>
</protein>
<name>A0AAE1PKB4_9EUCA</name>
<accession>A0AAE1PKB4</accession>
<gene>
    <name evidence="1" type="ORF">Pmani_018443</name>
</gene>
<keyword evidence="2" id="KW-1185">Reference proteome</keyword>
<sequence>MPLECPFSHGYSLALLVYRRLCVCCVVKPLECPSSHGYSMGLVGIVGIWTNESASASLSLNRYSDKSASASLLLNQYSGKSASVALYALNQPTVQQAS</sequence>
<dbReference type="EMBL" id="JAWZYT010001689">
    <property type="protein sequence ID" value="KAK4309976.1"/>
    <property type="molecule type" value="Genomic_DNA"/>
</dbReference>
<dbReference type="AlphaFoldDB" id="A0AAE1PKB4"/>
<comment type="caution">
    <text evidence="1">The sequence shown here is derived from an EMBL/GenBank/DDBJ whole genome shotgun (WGS) entry which is preliminary data.</text>
</comment>